<organism evidence="1 2">
    <name type="scientific">Morus notabilis</name>
    <dbReference type="NCBI Taxonomy" id="981085"/>
    <lineage>
        <taxon>Eukaryota</taxon>
        <taxon>Viridiplantae</taxon>
        <taxon>Streptophyta</taxon>
        <taxon>Embryophyta</taxon>
        <taxon>Tracheophyta</taxon>
        <taxon>Spermatophyta</taxon>
        <taxon>Magnoliopsida</taxon>
        <taxon>eudicotyledons</taxon>
        <taxon>Gunneridae</taxon>
        <taxon>Pentapetalae</taxon>
        <taxon>rosids</taxon>
        <taxon>fabids</taxon>
        <taxon>Rosales</taxon>
        <taxon>Moraceae</taxon>
        <taxon>Moreae</taxon>
        <taxon>Morus</taxon>
    </lineage>
</organism>
<dbReference type="EMBL" id="KE344789">
    <property type="protein sequence ID" value="EXB79624.1"/>
    <property type="molecule type" value="Genomic_DNA"/>
</dbReference>
<gene>
    <name evidence="1" type="ORF">L484_011564</name>
</gene>
<accession>W9RZ65</accession>
<evidence type="ECO:0000313" key="1">
    <source>
        <dbReference type="EMBL" id="EXB79624.1"/>
    </source>
</evidence>
<evidence type="ECO:0000313" key="2">
    <source>
        <dbReference type="Proteomes" id="UP000030645"/>
    </source>
</evidence>
<dbReference type="AlphaFoldDB" id="W9RZ65"/>
<protein>
    <submittedName>
        <fullName evidence="1">Uncharacterized protein</fullName>
    </submittedName>
</protein>
<reference evidence="2" key="1">
    <citation type="submission" date="2013-01" db="EMBL/GenBank/DDBJ databases">
        <title>Draft Genome Sequence of a Mulberry Tree, Morus notabilis C.K. Schneid.</title>
        <authorList>
            <person name="He N."/>
            <person name="Zhao S."/>
        </authorList>
    </citation>
    <scope>NUCLEOTIDE SEQUENCE</scope>
</reference>
<name>W9RZ65_9ROSA</name>
<keyword evidence="2" id="KW-1185">Reference proteome</keyword>
<sequence>MWLGSCVKVPPPSDLQTLAKDTWGPLLHVGCVSVFAVVDGINDGVEKVCGAGPTVQVDLWK</sequence>
<dbReference type="Proteomes" id="UP000030645">
    <property type="component" value="Unassembled WGS sequence"/>
</dbReference>
<proteinExistence type="predicted"/>